<dbReference type="OMA" id="VAMAYPT"/>
<feature type="chain" id="PRO_5003408841" evidence="1">
    <location>
        <begin position="17"/>
        <end position="67"/>
    </location>
</feature>
<feature type="signal peptide" evidence="1">
    <location>
        <begin position="1"/>
        <end position="16"/>
    </location>
</feature>
<dbReference type="OrthoDB" id="4835952at2759"/>
<dbReference type="GeneID" id="18255758"/>
<keyword evidence="1" id="KW-0732">Signal</keyword>
<dbReference type="KEGG" id="cthr:CTHT_0017200"/>
<dbReference type="EMBL" id="GL988040">
    <property type="protein sequence ID" value="EGS22203.1"/>
    <property type="molecule type" value="Genomic_DNA"/>
</dbReference>
<evidence type="ECO:0000256" key="1">
    <source>
        <dbReference type="SAM" id="SignalP"/>
    </source>
</evidence>
<reference evidence="2 3" key="1">
    <citation type="journal article" date="2011" name="Cell">
        <title>Insight into structure and assembly of the nuclear pore complex by utilizing the genome of a eukaryotic thermophile.</title>
        <authorList>
            <person name="Amlacher S."/>
            <person name="Sarges P."/>
            <person name="Flemming D."/>
            <person name="van Noort V."/>
            <person name="Kunze R."/>
            <person name="Devos D.P."/>
            <person name="Arumugam M."/>
            <person name="Bork P."/>
            <person name="Hurt E."/>
        </authorList>
    </citation>
    <scope>NUCLEOTIDE SEQUENCE [LARGE SCALE GENOMIC DNA]</scope>
    <source>
        <strain evidence="3">DSM 1495 / CBS 144.50 / IMI 039719</strain>
    </source>
</reference>
<dbReference type="HOGENOM" id="CLU_188547_3_1_1"/>
<gene>
    <name evidence="2" type="ORF">CTHT_0017200</name>
</gene>
<dbReference type="RefSeq" id="XP_006692222.1">
    <property type="nucleotide sequence ID" value="XM_006692159.1"/>
</dbReference>
<dbReference type="eggNOG" id="ENOG502RJKT">
    <property type="taxonomic scope" value="Eukaryota"/>
</dbReference>
<dbReference type="Proteomes" id="UP000008066">
    <property type="component" value="Unassembled WGS sequence"/>
</dbReference>
<name>G0S2H0_CHATD</name>
<accession>G0S2H0</accession>
<dbReference type="AlphaFoldDB" id="G0S2H0"/>
<sequence>MKFFAAVLAFAAVAVAYPSVPEHNAPVKRQNIVTNIDVSVPAMTDSQGNVVPFDATKVYLAAKANGL</sequence>
<organism evidence="3">
    <name type="scientific">Chaetomium thermophilum (strain DSM 1495 / CBS 144.50 / IMI 039719)</name>
    <name type="common">Thermochaetoides thermophila</name>
    <dbReference type="NCBI Taxonomy" id="759272"/>
    <lineage>
        <taxon>Eukaryota</taxon>
        <taxon>Fungi</taxon>
        <taxon>Dikarya</taxon>
        <taxon>Ascomycota</taxon>
        <taxon>Pezizomycotina</taxon>
        <taxon>Sordariomycetes</taxon>
        <taxon>Sordariomycetidae</taxon>
        <taxon>Sordariales</taxon>
        <taxon>Chaetomiaceae</taxon>
        <taxon>Thermochaetoides</taxon>
    </lineage>
</organism>
<keyword evidence="3" id="KW-1185">Reference proteome</keyword>
<proteinExistence type="predicted"/>
<protein>
    <submittedName>
        <fullName evidence="2">Uncharacterized protein</fullName>
    </submittedName>
</protein>
<evidence type="ECO:0000313" key="2">
    <source>
        <dbReference type="EMBL" id="EGS22203.1"/>
    </source>
</evidence>
<evidence type="ECO:0000313" key="3">
    <source>
        <dbReference type="Proteomes" id="UP000008066"/>
    </source>
</evidence>